<proteinExistence type="predicted"/>
<comment type="caution">
    <text evidence="2">The sequence shown here is derived from an EMBL/GenBank/DDBJ whole genome shotgun (WGS) entry which is preliminary data.</text>
</comment>
<sequence length="129" mass="14107">MQITLASIPVEDQDRALAFYTSVLGFEKKHDIPMGQFRWLTVTSPEGAAGVELVLEPMAFPPARTYQKSLFEAGIPATAFMTKDISEEFQKLKSLGVKFRGEPTAMGPVTVVLFEDTCGNLINLVQPAA</sequence>
<dbReference type="InterPro" id="IPR037523">
    <property type="entry name" value="VOC_core"/>
</dbReference>
<dbReference type="SUPFAM" id="SSF54593">
    <property type="entry name" value="Glyoxalase/Bleomycin resistance protein/Dihydroxybiphenyl dioxygenase"/>
    <property type="match status" value="1"/>
</dbReference>
<feature type="domain" description="VOC" evidence="1">
    <location>
        <begin position="2"/>
        <end position="127"/>
    </location>
</feature>
<dbReference type="InterPro" id="IPR004360">
    <property type="entry name" value="Glyas_Fos-R_dOase_dom"/>
</dbReference>
<organism evidence="2 3">
    <name type="scientific">Hydrogenophaga electricum</name>
    <dbReference type="NCBI Taxonomy" id="1230953"/>
    <lineage>
        <taxon>Bacteria</taxon>
        <taxon>Pseudomonadati</taxon>
        <taxon>Pseudomonadota</taxon>
        <taxon>Betaproteobacteria</taxon>
        <taxon>Burkholderiales</taxon>
        <taxon>Comamonadaceae</taxon>
        <taxon>Hydrogenophaga</taxon>
    </lineage>
</organism>
<dbReference type="Pfam" id="PF00903">
    <property type="entry name" value="Glyoxalase"/>
    <property type="match status" value="1"/>
</dbReference>
<accession>A0ABQ6C5U1</accession>
<dbReference type="RefSeq" id="WP_284308542.1">
    <property type="nucleotide sequence ID" value="NZ_BSPB01000031.1"/>
</dbReference>
<dbReference type="Proteomes" id="UP001156903">
    <property type="component" value="Unassembled WGS sequence"/>
</dbReference>
<evidence type="ECO:0000313" key="2">
    <source>
        <dbReference type="EMBL" id="GLS15701.1"/>
    </source>
</evidence>
<dbReference type="PANTHER" id="PTHR36437">
    <property type="entry name" value="GLYOXALASE/BLEOMYCIN RESISTANCE PROTEIN/DIOXYGENASE"/>
    <property type="match status" value="1"/>
</dbReference>
<protein>
    <recommendedName>
        <fullName evidence="1">VOC domain-containing protein</fullName>
    </recommendedName>
</protein>
<evidence type="ECO:0000313" key="3">
    <source>
        <dbReference type="Proteomes" id="UP001156903"/>
    </source>
</evidence>
<evidence type="ECO:0000259" key="1">
    <source>
        <dbReference type="PROSITE" id="PS51819"/>
    </source>
</evidence>
<dbReference type="InterPro" id="IPR029068">
    <property type="entry name" value="Glyas_Bleomycin-R_OHBP_Dase"/>
</dbReference>
<dbReference type="Gene3D" id="3.10.180.10">
    <property type="entry name" value="2,3-Dihydroxybiphenyl 1,2-Dioxygenase, domain 1"/>
    <property type="match status" value="1"/>
</dbReference>
<name>A0ABQ6C5U1_9BURK</name>
<gene>
    <name evidence="2" type="primary">yurT</name>
    <name evidence="2" type="ORF">GCM10007935_31370</name>
</gene>
<reference evidence="3" key="1">
    <citation type="journal article" date="2019" name="Int. J. Syst. Evol. Microbiol.">
        <title>The Global Catalogue of Microorganisms (GCM) 10K type strain sequencing project: providing services to taxonomists for standard genome sequencing and annotation.</title>
        <authorList>
            <consortium name="The Broad Institute Genomics Platform"/>
            <consortium name="The Broad Institute Genome Sequencing Center for Infectious Disease"/>
            <person name="Wu L."/>
            <person name="Ma J."/>
        </authorList>
    </citation>
    <scope>NUCLEOTIDE SEQUENCE [LARGE SCALE GENOMIC DNA]</scope>
    <source>
        <strain evidence="3">NBRC 109341</strain>
    </source>
</reference>
<dbReference type="CDD" id="cd07263">
    <property type="entry name" value="VOC_like"/>
    <property type="match status" value="1"/>
</dbReference>
<dbReference type="PANTHER" id="PTHR36437:SF2">
    <property type="entry name" value="GLYOXALASE_BLEOMYCIN RESISTANCE PROTEIN_DIOXYGENASE"/>
    <property type="match status" value="1"/>
</dbReference>
<dbReference type="PROSITE" id="PS51819">
    <property type="entry name" value="VOC"/>
    <property type="match status" value="1"/>
</dbReference>
<keyword evidence="3" id="KW-1185">Reference proteome</keyword>
<dbReference type="EMBL" id="BSPB01000031">
    <property type="protein sequence ID" value="GLS15701.1"/>
    <property type="molecule type" value="Genomic_DNA"/>
</dbReference>